<keyword evidence="5" id="KW-0904">Protein phosphatase</keyword>
<dbReference type="InterPro" id="IPR050561">
    <property type="entry name" value="PTP"/>
</dbReference>
<dbReference type="SMART" id="SM00195">
    <property type="entry name" value="DSPc"/>
    <property type="match status" value="1"/>
</dbReference>
<dbReference type="SMART" id="SM00404">
    <property type="entry name" value="PTPc_motif"/>
    <property type="match status" value="1"/>
</dbReference>
<feature type="transmembrane region" description="Helical" evidence="8">
    <location>
        <begin position="74"/>
        <end position="91"/>
    </location>
</feature>
<dbReference type="Pfam" id="PF00782">
    <property type="entry name" value="DSPc"/>
    <property type="match status" value="1"/>
</dbReference>
<dbReference type="GO" id="GO:0051301">
    <property type="term" value="P:cell division"/>
    <property type="evidence" value="ECO:0007669"/>
    <property type="project" value="UniProtKB-KW"/>
</dbReference>
<name>A0A182T195_9DIPT</name>
<evidence type="ECO:0000256" key="6">
    <source>
        <dbReference type="ARBA" id="ARBA00023306"/>
    </source>
</evidence>
<evidence type="ECO:0000313" key="12">
    <source>
        <dbReference type="Proteomes" id="UP000075901"/>
    </source>
</evidence>
<keyword evidence="3" id="KW-0132">Cell division</keyword>
<dbReference type="AlphaFoldDB" id="A0A182T195"/>
<evidence type="ECO:0000256" key="3">
    <source>
        <dbReference type="ARBA" id="ARBA00022618"/>
    </source>
</evidence>
<dbReference type="InterPro" id="IPR029021">
    <property type="entry name" value="Prot-tyrosine_phosphatase-like"/>
</dbReference>
<dbReference type="Proteomes" id="UP000075901">
    <property type="component" value="Unassembled WGS sequence"/>
</dbReference>
<dbReference type="PROSITE" id="PS50056">
    <property type="entry name" value="TYR_PHOSPHATASE_2"/>
    <property type="match status" value="1"/>
</dbReference>
<dbReference type="InterPro" id="IPR016130">
    <property type="entry name" value="Tyr_Pase_AS"/>
</dbReference>
<evidence type="ECO:0000256" key="8">
    <source>
        <dbReference type="SAM" id="Phobius"/>
    </source>
</evidence>
<evidence type="ECO:0000256" key="5">
    <source>
        <dbReference type="ARBA" id="ARBA00022912"/>
    </source>
</evidence>
<dbReference type="CDD" id="cd14499">
    <property type="entry name" value="CDC14_C"/>
    <property type="match status" value="1"/>
</dbReference>
<dbReference type="GO" id="GO:0004725">
    <property type="term" value="F:protein tyrosine phosphatase activity"/>
    <property type="evidence" value="ECO:0007669"/>
    <property type="project" value="UniProtKB-EC"/>
</dbReference>
<evidence type="ECO:0000259" key="10">
    <source>
        <dbReference type="PROSITE" id="PS50056"/>
    </source>
</evidence>
<sequence length="501" mass="56878">MAIMTKRPRIEPNSSYYYFTTDEQLVYANFYQDFGPLNLAKLYQYCLFLNNALQDEAHTAKTFIYYTRKDPKKILNAAYLIGSYCIIYLQFNVPTVMKTLAPILKHANGAKFCDASINDLAFLSLKDCFGGIYKAVQKNFFDFNDFNVNDYEHYECVENGDFNWIVPDKLLAFCGPNSRTERTSDSVLLGPEVYIDYFHANNVTVVVRLNSPRYDAHAFTRSGIQHHDLYFSDGSSPSERLAKQFLKIVENSRGAVAVHCKAGLGRTGTLIGAYLIKHYQFTAMEAIAWLRICRPGSVIGQQQSWLNSKQIQLLQEGEIYRQQRHHLYAPPEKHDYGVYSMVKDVNMQNATSSASTQSIANSNQELDSENVQRISQRVDTMRLNDEDEQEESVRVDAVSHANNNIVHCKPVRAKKVVKLTARHTRWTRFSNGRTVVNNTASTTTTVRRGRGIVTVSPLGGTPQRAAMQETLVSRKKTVSTRSETITTPSALRNQRYATVQT</sequence>
<dbReference type="Gene3D" id="3.90.190.10">
    <property type="entry name" value="Protein tyrosine phosphatase superfamily"/>
    <property type="match status" value="2"/>
</dbReference>
<evidence type="ECO:0000256" key="7">
    <source>
        <dbReference type="SAM" id="MobiDB-lite"/>
    </source>
</evidence>
<keyword evidence="4" id="KW-0378">Hydrolase</keyword>
<evidence type="ECO:0000256" key="4">
    <source>
        <dbReference type="ARBA" id="ARBA00022801"/>
    </source>
</evidence>
<dbReference type="InterPro" id="IPR020422">
    <property type="entry name" value="TYR_PHOSPHATASE_DUAL_dom"/>
</dbReference>
<dbReference type="PROSITE" id="PS00383">
    <property type="entry name" value="TYR_PHOSPHATASE_1"/>
    <property type="match status" value="1"/>
</dbReference>
<dbReference type="InterPro" id="IPR003595">
    <property type="entry name" value="Tyr_Pase_cat"/>
</dbReference>
<dbReference type="CDD" id="cd17657">
    <property type="entry name" value="CDC14_N"/>
    <property type="match status" value="1"/>
</dbReference>
<reference evidence="11" key="2">
    <citation type="submission" date="2020-05" db="UniProtKB">
        <authorList>
            <consortium name="EnsemblMetazoa"/>
        </authorList>
    </citation>
    <scope>IDENTIFICATION</scope>
    <source>
        <strain evidence="11">maculatus3</strain>
    </source>
</reference>
<evidence type="ECO:0000256" key="1">
    <source>
        <dbReference type="ARBA" id="ARBA00007315"/>
    </source>
</evidence>
<organism evidence="11 12">
    <name type="scientific">Anopheles maculatus</name>
    <dbReference type="NCBI Taxonomy" id="74869"/>
    <lineage>
        <taxon>Eukaryota</taxon>
        <taxon>Metazoa</taxon>
        <taxon>Ecdysozoa</taxon>
        <taxon>Arthropoda</taxon>
        <taxon>Hexapoda</taxon>
        <taxon>Insecta</taxon>
        <taxon>Pterygota</taxon>
        <taxon>Neoptera</taxon>
        <taxon>Endopterygota</taxon>
        <taxon>Diptera</taxon>
        <taxon>Nematocera</taxon>
        <taxon>Culicoidea</taxon>
        <taxon>Culicidae</taxon>
        <taxon>Anophelinae</taxon>
        <taxon>Anopheles</taxon>
        <taxon>Anopheles maculatus group</taxon>
    </lineage>
</organism>
<evidence type="ECO:0000313" key="11">
    <source>
        <dbReference type="EnsemblMetazoa" id="AMAM017588-PA"/>
    </source>
</evidence>
<proteinExistence type="inferred from homology"/>
<dbReference type="PROSITE" id="PS50054">
    <property type="entry name" value="TYR_PHOSPHATASE_DUAL"/>
    <property type="match status" value="1"/>
</dbReference>
<keyword evidence="12" id="KW-1185">Reference proteome</keyword>
<keyword evidence="8" id="KW-1133">Transmembrane helix</keyword>
<feature type="domain" description="Tyrosine specific protein phosphatases" evidence="10">
    <location>
        <begin position="243"/>
        <end position="305"/>
    </location>
</feature>
<dbReference type="VEuPathDB" id="VectorBase:AMAM017588"/>
<keyword evidence="6" id="KW-0131">Cell cycle</keyword>
<accession>A0A182T195</accession>
<comment type="similarity">
    <text evidence="1">Belongs to the protein-tyrosine phosphatase family. Non-receptor class CDC14 subfamily.</text>
</comment>
<dbReference type="SUPFAM" id="SSF52799">
    <property type="entry name" value="(Phosphotyrosine protein) phosphatases II"/>
    <property type="match status" value="2"/>
</dbReference>
<dbReference type="InterPro" id="IPR000340">
    <property type="entry name" value="Dual-sp_phosphatase_cat-dom"/>
</dbReference>
<feature type="region of interest" description="Disordered" evidence="7">
    <location>
        <begin position="481"/>
        <end position="501"/>
    </location>
</feature>
<dbReference type="Pfam" id="PF14671">
    <property type="entry name" value="DSPn"/>
    <property type="match status" value="1"/>
</dbReference>
<keyword evidence="8" id="KW-0472">Membrane</keyword>
<dbReference type="InterPro" id="IPR044506">
    <property type="entry name" value="CDC14_C"/>
</dbReference>
<evidence type="ECO:0000259" key="9">
    <source>
        <dbReference type="PROSITE" id="PS50054"/>
    </source>
</evidence>
<feature type="domain" description="Tyrosine-protein phosphatase" evidence="9">
    <location>
        <begin position="161"/>
        <end position="323"/>
    </location>
</feature>
<dbReference type="FunFam" id="3.90.190.10:FF:000006">
    <property type="entry name" value="Dual specificity protein phosphatase CDC14B"/>
    <property type="match status" value="1"/>
</dbReference>
<protein>
    <recommendedName>
        <fullName evidence="2">protein-tyrosine-phosphatase</fullName>
        <ecNumber evidence="2">3.1.3.48</ecNumber>
    </recommendedName>
</protein>
<dbReference type="InterPro" id="IPR000387">
    <property type="entry name" value="Tyr_Pase_dom"/>
</dbReference>
<keyword evidence="8" id="KW-0812">Transmembrane</keyword>
<dbReference type="PANTHER" id="PTHR23339">
    <property type="entry name" value="TYROSINE SPECIFIC PROTEIN PHOSPHATASE AND DUAL SPECIFICITY PROTEIN PHOSPHATASE"/>
    <property type="match status" value="1"/>
</dbReference>
<dbReference type="EnsemblMetazoa" id="AMAM017588-RA">
    <property type="protein sequence ID" value="AMAM017588-PA"/>
    <property type="gene ID" value="AMAM017588"/>
</dbReference>
<dbReference type="InterPro" id="IPR029260">
    <property type="entry name" value="DSPn"/>
</dbReference>
<evidence type="ECO:0000256" key="2">
    <source>
        <dbReference type="ARBA" id="ARBA00013064"/>
    </source>
</evidence>
<reference evidence="12" key="1">
    <citation type="submission" date="2013-09" db="EMBL/GenBank/DDBJ databases">
        <title>The Genome Sequence of Anopheles maculatus species B.</title>
        <authorList>
            <consortium name="The Broad Institute Genomics Platform"/>
            <person name="Neafsey D.E."/>
            <person name="Besansky N."/>
            <person name="Howell P."/>
            <person name="Walton C."/>
            <person name="Young S.K."/>
            <person name="Zeng Q."/>
            <person name="Gargeya S."/>
            <person name="Fitzgerald M."/>
            <person name="Haas B."/>
            <person name="Abouelleil A."/>
            <person name="Allen A.W."/>
            <person name="Alvarado L."/>
            <person name="Arachchi H.M."/>
            <person name="Berlin A.M."/>
            <person name="Chapman S.B."/>
            <person name="Gainer-Dewar J."/>
            <person name="Goldberg J."/>
            <person name="Griggs A."/>
            <person name="Gujja S."/>
            <person name="Hansen M."/>
            <person name="Howarth C."/>
            <person name="Imamovic A."/>
            <person name="Ireland A."/>
            <person name="Larimer J."/>
            <person name="McCowan C."/>
            <person name="Murphy C."/>
            <person name="Pearson M."/>
            <person name="Poon T.W."/>
            <person name="Priest M."/>
            <person name="Roberts A."/>
            <person name="Saif S."/>
            <person name="Shea T."/>
            <person name="Sisk P."/>
            <person name="Sykes S."/>
            <person name="Wortman J."/>
            <person name="Nusbaum C."/>
            <person name="Birren B."/>
        </authorList>
    </citation>
    <scope>NUCLEOTIDE SEQUENCE [LARGE SCALE GENOMIC DNA]</scope>
    <source>
        <strain evidence="12">maculatus3</strain>
    </source>
</reference>
<dbReference type="EC" id="3.1.3.48" evidence="2"/>